<feature type="compositionally biased region" description="Polar residues" evidence="1">
    <location>
        <begin position="68"/>
        <end position="93"/>
    </location>
</feature>
<name>A0ABR2S201_9ROSI</name>
<feature type="region of interest" description="Disordered" evidence="1">
    <location>
        <begin position="1"/>
        <end position="95"/>
    </location>
</feature>
<proteinExistence type="predicted"/>
<evidence type="ECO:0000313" key="2">
    <source>
        <dbReference type="EMBL" id="KAK9019293.1"/>
    </source>
</evidence>
<evidence type="ECO:0000256" key="1">
    <source>
        <dbReference type="SAM" id="MobiDB-lite"/>
    </source>
</evidence>
<reference evidence="2 3" key="1">
    <citation type="journal article" date="2024" name="G3 (Bethesda)">
        <title>Genome assembly of Hibiscus sabdariffa L. provides insights into metabolisms of medicinal natural products.</title>
        <authorList>
            <person name="Kim T."/>
        </authorList>
    </citation>
    <scope>NUCLEOTIDE SEQUENCE [LARGE SCALE GENOMIC DNA]</scope>
    <source>
        <strain evidence="2">TK-2024</strain>
        <tissue evidence="2">Old leaves</tissue>
    </source>
</reference>
<organism evidence="2 3">
    <name type="scientific">Hibiscus sabdariffa</name>
    <name type="common">roselle</name>
    <dbReference type="NCBI Taxonomy" id="183260"/>
    <lineage>
        <taxon>Eukaryota</taxon>
        <taxon>Viridiplantae</taxon>
        <taxon>Streptophyta</taxon>
        <taxon>Embryophyta</taxon>
        <taxon>Tracheophyta</taxon>
        <taxon>Spermatophyta</taxon>
        <taxon>Magnoliopsida</taxon>
        <taxon>eudicotyledons</taxon>
        <taxon>Gunneridae</taxon>
        <taxon>Pentapetalae</taxon>
        <taxon>rosids</taxon>
        <taxon>malvids</taxon>
        <taxon>Malvales</taxon>
        <taxon>Malvaceae</taxon>
        <taxon>Malvoideae</taxon>
        <taxon>Hibiscus</taxon>
    </lineage>
</organism>
<feature type="compositionally biased region" description="Polar residues" evidence="1">
    <location>
        <begin position="1"/>
        <end position="14"/>
    </location>
</feature>
<gene>
    <name evidence="2" type="ORF">V6N11_053819</name>
</gene>
<dbReference type="EMBL" id="JBBPBN010000017">
    <property type="protein sequence ID" value="KAK9019293.1"/>
    <property type="molecule type" value="Genomic_DNA"/>
</dbReference>
<sequence>MENKKQVTGSSSSLEHLLSPKDPSSSSSTSAILGSIFPAPPPKVPGRDYSHSGIGGSWDNYHAKSANPDHTTYGKGQSSATTTNKDRNTSFYHNETVEPSYLSSSIYYGGQENYSPRNKPTAAPQYFKKEGEDDDPNGNNSSGASRGNWWQGRSAMLQRFGMLTAISGLTRCCMLFEKTEQRIGRLDSSPFSPLRCSNARRPGLSSAVLLCARFQLLSLLLDVMFPTRTVIVTGSNDSVEPCNGHTHEKRQNEHVLHRSFHSYNAIQQCYF</sequence>
<dbReference type="PANTHER" id="PTHR33738">
    <property type="entry name" value="EMB|CAB82975.1"/>
    <property type="match status" value="1"/>
</dbReference>
<accession>A0ABR2S201</accession>
<keyword evidence="3" id="KW-1185">Reference proteome</keyword>
<feature type="compositionally biased region" description="Low complexity" evidence="1">
    <location>
        <begin position="137"/>
        <end position="148"/>
    </location>
</feature>
<protein>
    <submittedName>
        <fullName evidence="2">Uncharacterized protein</fullName>
    </submittedName>
</protein>
<comment type="caution">
    <text evidence="2">The sequence shown here is derived from an EMBL/GenBank/DDBJ whole genome shotgun (WGS) entry which is preliminary data.</text>
</comment>
<evidence type="ECO:0000313" key="3">
    <source>
        <dbReference type="Proteomes" id="UP001396334"/>
    </source>
</evidence>
<dbReference type="PANTHER" id="PTHR33738:SF21">
    <property type="entry name" value="TPRXL"/>
    <property type="match status" value="1"/>
</dbReference>
<feature type="region of interest" description="Disordered" evidence="1">
    <location>
        <begin position="112"/>
        <end position="148"/>
    </location>
</feature>
<dbReference type="Proteomes" id="UP001396334">
    <property type="component" value="Unassembled WGS sequence"/>
</dbReference>